<feature type="compositionally biased region" description="Polar residues" evidence="1">
    <location>
        <begin position="85"/>
        <end position="94"/>
    </location>
</feature>
<reference evidence="2" key="1">
    <citation type="journal article" date="2018" name="Nat. Plants">
        <title>Whole-genome landscape of Medicago truncatula symbiotic genes.</title>
        <authorList>
            <person name="Pecrix Y."/>
            <person name="Gamas P."/>
            <person name="Carrere S."/>
        </authorList>
    </citation>
    <scope>NUCLEOTIDE SEQUENCE</scope>
    <source>
        <tissue evidence="2">Leaves</tissue>
    </source>
</reference>
<feature type="compositionally biased region" description="Low complexity" evidence="1">
    <location>
        <begin position="67"/>
        <end position="84"/>
    </location>
</feature>
<proteinExistence type="predicted"/>
<feature type="compositionally biased region" description="Polar residues" evidence="1">
    <location>
        <begin position="37"/>
        <end position="48"/>
    </location>
</feature>
<dbReference type="Proteomes" id="UP000265566">
    <property type="component" value="Chromosome 5"/>
</dbReference>
<sequence length="306" mass="33662">MANQYHFGNQRNEESSPYRNAAYLRLFGSNIRIINGGSRSLSSTPTIGGQTGAGPTEPAARSDYPRSGVVAGNNSNVNSISSFNDGTNTTTIGTRNDELFRANSLFKRRRSPDPFTRGETSNQGSQVDESSSRRHTFPPPFHLHQDNVNMSSSQETFWDHFLMNEDDDINAGPSSATNRSEINSPPHVRLFLEGRVNQIPSPTIVPVWPSSYVPPQQTIMTSDASPSNNYRLNPPSSPLGSGLTIVAQTDEYIQTGSGSPRLENVASHGGIHHNLISTSHELRPERNRHRVEVHILSKLLDNIDFG</sequence>
<dbReference type="Gramene" id="rna28977">
    <property type="protein sequence ID" value="RHN54002.1"/>
    <property type="gene ID" value="gene28977"/>
</dbReference>
<dbReference type="AlphaFoldDB" id="A0A396HKX9"/>
<comment type="caution">
    <text evidence="2">The sequence shown here is derived from an EMBL/GenBank/DDBJ whole genome shotgun (WGS) entry which is preliminary data.</text>
</comment>
<evidence type="ECO:0000256" key="1">
    <source>
        <dbReference type="SAM" id="MobiDB-lite"/>
    </source>
</evidence>
<dbReference type="EMBL" id="PSQE01000005">
    <property type="protein sequence ID" value="RHN54002.1"/>
    <property type="molecule type" value="Genomic_DNA"/>
</dbReference>
<name>A0A396HKX9_MEDTR</name>
<accession>A0A396HKX9</accession>
<organism evidence="2">
    <name type="scientific">Medicago truncatula</name>
    <name type="common">Barrel medic</name>
    <name type="synonym">Medicago tribuloides</name>
    <dbReference type="NCBI Taxonomy" id="3880"/>
    <lineage>
        <taxon>Eukaryota</taxon>
        <taxon>Viridiplantae</taxon>
        <taxon>Streptophyta</taxon>
        <taxon>Embryophyta</taxon>
        <taxon>Tracheophyta</taxon>
        <taxon>Spermatophyta</taxon>
        <taxon>Magnoliopsida</taxon>
        <taxon>eudicotyledons</taxon>
        <taxon>Gunneridae</taxon>
        <taxon>Pentapetalae</taxon>
        <taxon>rosids</taxon>
        <taxon>fabids</taxon>
        <taxon>Fabales</taxon>
        <taxon>Fabaceae</taxon>
        <taxon>Papilionoideae</taxon>
        <taxon>50 kb inversion clade</taxon>
        <taxon>NPAAA clade</taxon>
        <taxon>Hologalegina</taxon>
        <taxon>IRL clade</taxon>
        <taxon>Trifolieae</taxon>
        <taxon>Medicago</taxon>
    </lineage>
</organism>
<gene>
    <name evidence="2" type="ORF">MtrunA17_Chr5g0401971</name>
</gene>
<protein>
    <submittedName>
        <fullName evidence="2">Uncharacterized protein</fullName>
    </submittedName>
</protein>
<feature type="region of interest" description="Disordered" evidence="1">
    <location>
        <begin position="37"/>
        <end position="147"/>
    </location>
</feature>
<evidence type="ECO:0000313" key="2">
    <source>
        <dbReference type="EMBL" id="RHN54002.1"/>
    </source>
</evidence>
<feature type="compositionally biased region" description="Polar residues" evidence="1">
    <location>
        <begin position="118"/>
        <end position="129"/>
    </location>
</feature>